<dbReference type="InterPro" id="IPR058055">
    <property type="entry name" value="PA-PLA1"/>
</dbReference>
<proteinExistence type="predicted"/>
<protein>
    <submittedName>
        <fullName evidence="3">DDHD domain-containing protein</fullName>
    </submittedName>
</protein>
<sequence length="878" mass="98245">MASSSPDTSRLQTPAPRPAGASSRPTTPLPPHGPTNDHSLSFRHRLSQREYPPDCPPLNVRWFYAVDVPKRKPFQRHDAPKPPKPPAKFVPFGARDSRAIEIAFQKLSEEEEIAESTRYKRASAIELFQDWDASKLDQAPKKEAKVFVNEDYLFDVDIKKRELAPVYWEGPVYDVRRGTWFFQEGSSLRPCDENLATQIEEGYLNLKPFRTSQPEGKDTKSETSESGTKKDGESIKPATGKDVPPTSTPVQQQTWRLFGAHLNSFVVFADPNTAWMFTDDFYGKLTATVWQRMSAGTHMGGIKIVRGFTESKAAEKKAGSRPVTPPVGDKLSPNVDNKYKRKSAPPPPTSQPEEDTDRRLSRDSGRIALERKMSTYKDQEAQAKLMESEMKDDYRDDDETDDPGREIEHLLLVTHGIGQKLSMRMESVNFVHDVNVFRKSLKGVYAVSPDLQVLNGEDNDGKRKNCRVQCLPVCWRHLLDFPKQSLRQNRGEKDLSSQDEEFEDSYPSLEDITVDGAPYVRNLMTDLALDVLLYQSGTYREHIIRTVLSECNRIYALFKQRNPEFKGKISLVGHSLGSAILFDILCRQPDDRPGAPPQKNELPPLDFPVENFFALGSPVGLFQMLKGRTIAARSISEEVVTSPLSEYSHSPFDGKATADHSYPISSPKCVQLFNIFHPADPISYRIEPLVSKAMTQLKPQPLPYTKRGLFSSSGQIVGGISGIGQSVTRSVSNMWSSLSSGIASSILNRSLGIADVPHSNSSSDKKSGEYVLAEGKYPPTMLDAEIETLYAGFQKQRKTKGGAEGEGKLEDDERRVRTEEEKVRALNSTGRIDFAIQEGVFDISVIASIASHLSYWGDEVCNHLTLDTKWGSADENRM</sequence>
<dbReference type="EMBL" id="VXIS01000433">
    <property type="protein sequence ID" value="KAA8893513.1"/>
    <property type="molecule type" value="Genomic_DNA"/>
</dbReference>
<evidence type="ECO:0000259" key="2">
    <source>
        <dbReference type="PROSITE" id="PS51043"/>
    </source>
</evidence>
<feature type="compositionally biased region" description="Basic and acidic residues" evidence="1">
    <location>
        <begin position="356"/>
        <end position="377"/>
    </location>
</feature>
<dbReference type="GO" id="GO:0046872">
    <property type="term" value="F:metal ion binding"/>
    <property type="evidence" value="ECO:0007669"/>
    <property type="project" value="InterPro"/>
</dbReference>
<feature type="compositionally biased region" description="Polar residues" evidence="1">
    <location>
        <begin position="1"/>
        <end position="12"/>
    </location>
</feature>
<dbReference type="InterPro" id="IPR057826">
    <property type="entry name" value="WWE_C20G8.02"/>
</dbReference>
<accession>A0A5J5EE64</accession>
<gene>
    <name evidence="3" type="ORF">FN846DRAFT_787873</name>
</gene>
<dbReference type="PANTHER" id="PTHR23509:SF10">
    <property type="entry name" value="LD21067P"/>
    <property type="match status" value="1"/>
</dbReference>
<dbReference type="Proteomes" id="UP000326924">
    <property type="component" value="Unassembled WGS sequence"/>
</dbReference>
<comment type="caution">
    <text evidence="3">The sequence shown here is derived from an EMBL/GenBank/DDBJ whole genome shotgun (WGS) entry which is preliminary data.</text>
</comment>
<dbReference type="Pfam" id="PF02862">
    <property type="entry name" value="DDHD"/>
    <property type="match status" value="1"/>
</dbReference>
<dbReference type="Pfam" id="PF23463">
    <property type="entry name" value="WWE_2"/>
    <property type="match status" value="1"/>
</dbReference>
<dbReference type="InterPro" id="IPR004177">
    <property type="entry name" value="DDHD_dom"/>
</dbReference>
<feature type="compositionally biased region" description="Basic and acidic residues" evidence="1">
    <location>
        <begin position="215"/>
        <end position="234"/>
    </location>
</feature>
<name>A0A5J5EE64_9PEZI</name>
<evidence type="ECO:0000313" key="4">
    <source>
        <dbReference type="Proteomes" id="UP000326924"/>
    </source>
</evidence>
<dbReference type="PROSITE" id="PS51043">
    <property type="entry name" value="DDHD"/>
    <property type="match status" value="1"/>
</dbReference>
<dbReference type="SUPFAM" id="SSF53474">
    <property type="entry name" value="alpha/beta-Hydrolases"/>
    <property type="match status" value="1"/>
</dbReference>
<feature type="region of interest" description="Disordered" evidence="1">
    <location>
        <begin position="313"/>
        <end position="377"/>
    </location>
</feature>
<dbReference type="FunCoup" id="A0A5J5EE64">
    <property type="interactions" value="3"/>
</dbReference>
<dbReference type="InParanoid" id="A0A5J5EE64"/>
<evidence type="ECO:0000256" key="1">
    <source>
        <dbReference type="SAM" id="MobiDB-lite"/>
    </source>
</evidence>
<feature type="domain" description="DDHD" evidence="2">
    <location>
        <begin position="605"/>
        <end position="871"/>
    </location>
</feature>
<dbReference type="InterPro" id="IPR029058">
    <property type="entry name" value="AB_hydrolase_fold"/>
</dbReference>
<reference evidence="3 4" key="1">
    <citation type="submission" date="2019-09" db="EMBL/GenBank/DDBJ databases">
        <title>Draft genome of the ectomycorrhizal ascomycete Sphaerosporella brunnea.</title>
        <authorList>
            <consortium name="DOE Joint Genome Institute"/>
            <person name="Benucci G.M."/>
            <person name="Marozzi G."/>
            <person name="Antonielli L."/>
            <person name="Sanchez S."/>
            <person name="Marco P."/>
            <person name="Wang X."/>
            <person name="Falini L.B."/>
            <person name="Barry K."/>
            <person name="Haridas S."/>
            <person name="Lipzen A."/>
            <person name="Labutti K."/>
            <person name="Grigoriev I.V."/>
            <person name="Murat C."/>
            <person name="Martin F."/>
            <person name="Albertini E."/>
            <person name="Donnini D."/>
            <person name="Bonito G."/>
        </authorList>
    </citation>
    <scope>NUCLEOTIDE SEQUENCE [LARGE SCALE GENOMIC DNA]</scope>
    <source>
        <strain evidence="3 4">Sb_GMNB300</strain>
    </source>
</reference>
<keyword evidence="4" id="KW-1185">Reference proteome</keyword>
<evidence type="ECO:0000313" key="3">
    <source>
        <dbReference type="EMBL" id="KAA8893513.1"/>
    </source>
</evidence>
<dbReference type="AlphaFoldDB" id="A0A5J5EE64"/>
<feature type="region of interest" description="Disordered" evidence="1">
    <location>
        <begin position="1"/>
        <end position="59"/>
    </location>
</feature>
<dbReference type="InterPro" id="IPR055555">
    <property type="entry name" value="PA-PLA1_DUF7131"/>
</dbReference>
<dbReference type="Pfam" id="PF23465">
    <property type="entry name" value="DUF7131"/>
    <property type="match status" value="1"/>
</dbReference>
<organism evidence="3 4">
    <name type="scientific">Sphaerosporella brunnea</name>
    <dbReference type="NCBI Taxonomy" id="1250544"/>
    <lineage>
        <taxon>Eukaryota</taxon>
        <taxon>Fungi</taxon>
        <taxon>Dikarya</taxon>
        <taxon>Ascomycota</taxon>
        <taxon>Pezizomycotina</taxon>
        <taxon>Pezizomycetes</taxon>
        <taxon>Pezizales</taxon>
        <taxon>Pyronemataceae</taxon>
        <taxon>Sphaerosporella</taxon>
    </lineage>
</organism>
<dbReference type="OrthoDB" id="431378at2759"/>
<feature type="region of interest" description="Disordered" evidence="1">
    <location>
        <begin position="207"/>
        <end position="250"/>
    </location>
</feature>
<dbReference type="PANTHER" id="PTHR23509">
    <property type="entry name" value="PA-PL1 PHOSPHOLIPASE FAMILY"/>
    <property type="match status" value="1"/>
</dbReference>
<dbReference type="GO" id="GO:0005737">
    <property type="term" value="C:cytoplasm"/>
    <property type="evidence" value="ECO:0007669"/>
    <property type="project" value="TreeGrafter"/>
</dbReference>
<dbReference type="SMART" id="SM01127">
    <property type="entry name" value="DDHD"/>
    <property type="match status" value="1"/>
</dbReference>
<dbReference type="GO" id="GO:0004620">
    <property type="term" value="F:phospholipase activity"/>
    <property type="evidence" value="ECO:0007669"/>
    <property type="project" value="TreeGrafter"/>
</dbReference>